<dbReference type="PANTHER" id="PTHR19444:SF13">
    <property type="entry name" value="PROTEIN UNC-93 HOMOLOG A"/>
    <property type="match status" value="1"/>
</dbReference>
<name>A0AAE1A1H2_9GAST</name>
<comment type="similarity">
    <text evidence="1">Belongs to the unc-93 family.</text>
</comment>
<feature type="transmembrane region" description="Helical" evidence="2">
    <location>
        <begin position="386"/>
        <end position="405"/>
    </location>
</feature>
<gene>
    <name evidence="3" type="ORF">RRG08_013174</name>
</gene>
<dbReference type="SUPFAM" id="SSF103473">
    <property type="entry name" value="MFS general substrate transporter"/>
    <property type="match status" value="1"/>
</dbReference>
<dbReference type="AlphaFoldDB" id="A0AAE1A1H2"/>
<feature type="transmembrane region" description="Helical" evidence="2">
    <location>
        <begin position="243"/>
        <end position="266"/>
    </location>
</feature>
<feature type="transmembrane region" description="Helical" evidence="2">
    <location>
        <begin position="426"/>
        <end position="447"/>
    </location>
</feature>
<evidence type="ECO:0000256" key="2">
    <source>
        <dbReference type="SAM" id="Phobius"/>
    </source>
</evidence>
<dbReference type="PANTHER" id="PTHR19444">
    <property type="entry name" value="UNC-93 RELATED"/>
    <property type="match status" value="1"/>
</dbReference>
<keyword evidence="4" id="KW-1185">Reference proteome</keyword>
<evidence type="ECO:0000313" key="3">
    <source>
        <dbReference type="EMBL" id="KAK3778911.1"/>
    </source>
</evidence>
<sequence length="482" mass="52644">MSNLRTNECQSLINGTSLANHTKENFPIKKEERNDLNTEITPPKNLIPPWRTCIALCLAYGFTYSAFEAIQNLQSSLNAAGHLGEMSLSIMYASMLLGSLFGPVCARLIGHKGILCLGYLGHLCYTCSNFIPSWATLLPVSAAGGISIGGLGMSRSVYITAMSTSYIYYKKLPKTKLYGTISFFNGIFYCSFKATQITGNLMSSVILQSKTYNETLLTENKCGVRVCSSFNDSLNFDRPSTQLLNILFGSFTFCNIMGLAIIAIGLPHLKITSSDDKAETMKNHALSCLSMMINPKFVVLIPSIMAQSIMLMVTYTGYTKAFVSCAVGVQWVGYSMVALGIVSSITALTANYLVRYTGRILQFATGMGIDIATIVILLVWEPDYRTSPSVLLIVPMIAGFAQGILQPQQQALIGGVFSTEQLPSAYAAAYCVKSLAYFIFLCVASTACLYHGIILTLALYMLGLMGYAYTEIRERKEGKERA</sequence>
<dbReference type="InterPro" id="IPR036259">
    <property type="entry name" value="MFS_trans_sf"/>
</dbReference>
<comment type="caution">
    <text evidence="3">The sequence shown here is derived from an EMBL/GenBank/DDBJ whole genome shotgun (WGS) entry which is preliminary data.</text>
</comment>
<feature type="transmembrane region" description="Helical" evidence="2">
    <location>
        <begin position="88"/>
        <end position="110"/>
    </location>
</feature>
<organism evidence="3 4">
    <name type="scientific">Elysia crispata</name>
    <name type="common">lettuce slug</name>
    <dbReference type="NCBI Taxonomy" id="231223"/>
    <lineage>
        <taxon>Eukaryota</taxon>
        <taxon>Metazoa</taxon>
        <taxon>Spiralia</taxon>
        <taxon>Lophotrochozoa</taxon>
        <taxon>Mollusca</taxon>
        <taxon>Gastropoda</taxon>
        <taxon>Heterobranchia</taxon>
        <taxon>Euthyneura</taxon>
        <taxon>Panpulmonata</taxon>
        <taxon>Sacoglossa</taxon>
        <taxon>Placobranchoidea</taxon>
        <taxon>Plakobranchidae</taxon>
        <taxon>Elysia</taxon>
    </lineage>
</organism>
<feature type="transmembrane region" description="Helical" evidence="2">
    <location>
        <begin position="331"/>
        <end position="353"/>
    </location>
</feature>
<feature type="transmembrane region" description="Helical" evidence="2">
    <location>
        <begin position="297"/>
        <end position="319"/>
    </location>
</feature>
<proteinExistence type="inferred from homology"/>
<reference evidence="3" key="1">
    <citation type="journal article" date="2023" name="G3 (Bethesda)">
        <title>A reference genome for the long-term kleptoplast-retaining sea slug Elysia crispata morphotype clarki.</title>
        <authorList>
            <person name="Eastman K.E."/>
            <person name="Pendleton A.L."/>
            <person name="Shaikh M.A."/>
            <person name="Suttiyut T."/>
            <person name="Ogas R."/>
            <person name="Tomko P."/>
            <person name="Gavelis G."/>
            <person name="Widhalm J.R."/>
            <person name="Wisecaver J.H."/>
        </authorList>
    </citation>
    <scope>NUCLEOTIDE SEQUENCE</scope>
    <source>
        <strain evidence="3">ECLA1</strain>
    </source>
</reference>
<feature type="transmembrane region" description="Helical" evidence="2">
    <location>
        <begin position="360"/>
        <end position="380"/>
    </location>
</feature>
<feature type="transmembrane region" description="Helical" evidence="2">
    <location>
        <begin position="453"/>
        <end position="470"/>
    </location>
</feature>
<evidence type="ECO:0000313" key="4">
    <source>
        <dbReference type="Proteomes" id="UP001283361"/>
    </source>
</evidence>
<dbReference type="Proteomes" id="UP001283361">
    <property type="component" value="Unassembled WGS sequence"/>
</dbReference>
<dbReference type="Gene3D" id="1.20.1250.20">
    <property type="entry name" value="MFS general substrate transporter like domains"/>
    <property type="match status" value="1"/>
</dbReference>
<protein>
    <submittedName>
        <fullName evidence="3">Uncharacterized protein</fullName>
    </submittedName>
</protein>
<dbReference type="EMBL" id="JAWDGP010002895">
    <property type="protein sequence ID" value="KAK3778911.1"/>
    <property type="molecule type" value="Genomic_DNA"/>
</dbReference>
<evidence type="ECO:0000256" key="1">
    <source>
        <dbReference type="ARBA" id="ARBA00009172"/>
    </source>
</evidence>
<keyword evidence="2" id="KW-1133">Transmembrane helix</keyword>
<feature type="transmembrane region" description="Helical" evidence="2">
    <location>
        <begin position="130"/>
        <end position="154"/>
    </location>
</feature>
<keyword evidence="2" id="KW-0472">Membrane</keyword>
<dbReference type="InterPro" id="IPR051951">
    <property type="entry name" value="UNC-93_regulatory"/>
</dbReference>
<keyword evidence="2" id="KW-0812">Transmembrane</keyword>
<accession>A0AAE1A1H2</accession>